<dbReference type="PROSITE" id="PS51257">
    <property type="entry name" value="PROKAR_LIPOPROTEIN"/>
    <property type="match status" value="1"/>
</dbReference>
<proteinExistence type="predicted"/>
<evidence type="ECO:0008006" key="4">
    <source>
        <dbReference type="Google" id="ProtNLM"/>
    </source>
</evidence>
<name>A0ABW8YM51_9SPHN</name>
<keyword evidence="1" id="KW-0732">Signal</keyword>
<feature type="chain" id="PRO_5046363508" description="Lipoprotein" evidence="1">
    <location>
        <begin position="16"/>
        <end position="201"/>
    </location>
</feature>
<comment type="caution">
    <text evidence="2">The sequence shown here is derived from an EMBL/GenBank/DDBJ whole genome shotgun (WGS) entry which is preliminary data.</text>
</comment>
<evidence type="ECO:0000256" key="1">
    <source>
        <dbReference type="SAM" id="SignalP"/>
    </source>
</evidence>
<evidence type="ECO:0000313" key="2">
    <source>
        <dbReference type="EMBL" id="MFL9841284.1"/>
    </source>
</evidence>
<reference evidence="2 3" key="1">
    <citation type="submission" date="2024-06" db="EMBL/GenBank/DDBJ databases">
        <authorList>
            <person name="Kaempfer P."/>
            <person name="Viver T."/>
        </authorList>
    </citation>
    <scope>NUCLEOTIDE SEQUENCE [LARGE SCALE GENOMIC DNA]</scope>
    <source>
        <strain evidence="2 3">ST-64</strain>
    </source>
</reference>
<dbReference type="RefSeq" id="WP_408078196.1">
    <property type="nucleotide sequence ID" value="NZ_JBELQC010000001.1"/>
</dbReference>
<feature type="signal peptide" evidence="1">
    <location>
        <begin position="1"/>
        <end position="15"/>
    </location>
</feature>
<evidence type="ECO:0000313" key="3">
    <source>
        <dbReference type="Proteomes" id="UP001629244"/>
    </source>
</evidence>
<accession>A0ABW8YM51</accession>
<protein>
    <recommendedName>
        <fullName evidence="4">Lipoprotein</fullName>
    </recommendedName>
</protein>
<sequence>MRALSLLLVASAALAGCNQQPAEPTLAQNEAAAREAAADLKGWDRMFGFPTETIGRLNQYGYRLPAYAAAGEGFAANGADITLSQSDAKTPNTGSVVVTGPTAEAIDSIAFTLALTDDANAETAKKRLTDIVRAFLFQYGIDDQKALDAIAKEQAFDGMIGTAQTVIAIDKGDAARTLTVTFRRPSATAPAEAMVGNSQQP</sequence>
<dbReference type="EMBL" id="JBELQC010000001">
    <property type="protein sequence ID" value="MFL9841284.1"/>
    <property type="molecule type" value="Genomic_DNA"/>
</dbReference>
<organism evidence="2 3">
    <name type="scientific">Sphingomonas plantiphila</name>
    <dbReference type="NCBI Taxonomy" id="3163295"/>
    <lineage>
        <taxon>Bacteria</taxon>
        <taxon>Pseudomonadati</taxon>
        <taxon>Pseudomonadota</taxon>
        <taxon>Alphaproteobacteria</taxon>
        <taxon>Sphingomonadales</taxon>
        <taxon>Sphingomonadaceae</taxon>
        <taxon>Sphingomonas</taxon>
    </lineage>
</organism>
<gene>
    <name evidence="2" type="ORF">ABS767_09940</name>
</gene>
<dbReference type="Proteomes" id="UP001629244">
    <property type="component" value="Unassembled WGS sequence"/>
</dbReference>
<keyword evidence="3" id="KW-1185">Reference proteome</keyword>